<evidence type="ECO:0000256" key="2">
    <source>
        <dbReference type="SAM" id="Coils"/>
    </source>
</evidence>
<evidence type="ECO:0008006" key="5">
    <source>
        <dbReference type="Google" id="ProtNLM"/>
    </source>
</evidence>
<dbReference type="Proteomes" id="UP000069771">
    <property type="component" value="Chromosome"/>
</dbReference>
<feature type="coiled-coil region" evidence="2">
    <location>
        <begin position="19"/>
        <end position="46"/>
    </location>
</feature>
<dbReference type="SUPFAM" id="SSF46565">
    <property type="entry name" value="Chaperone J-domain"/>
    <property type="match status" value="1"/>
</dbReference>
<keyword evidence="1" id="KW-0235">DNA replication</keyword>
<dbReference type="AlphaFoldDB" id="A0A140DYP4"/>
<dbReference type="InterPro" id="IPR036869">
    <property type="entry name" value="J_dom_sf"/>
</dbReference>
<dbReference type="STRING" id="1702221.AALO17_26370"/>
<evidence type="ECO:0000313" key="4">
    <source>
        <dbReference type="Proteomes" id="UP000069771"/>
    </source>
</evidence>
<evidence type="ECO:0000256" key="1">
    <source>
        <dbReference type="ARBA" id="ARBA00022705"/>
    </source>
</evidence>
<keyword evidence="2" id="KW-0175">Coiled coil</keyword>
<sequence>MESRTAQLNKAGELTADAAVTEMEEYTRLLLQKEKLQKECVQLDMEFDELFGPLILEEFQAQIELVRQKIELSLYIKAMNQGQDPDPEEIEKAVAQRSANWQKQLEEMAEYQESLKCRSIVLPEEMRQISRLYRKMVKMIHPDLHPELEHDPRIRELWDRLQTAYRLNALDEMEEIAVLIHQVLADSDTAPVQITDLTEKIDKLRQELHTITTTDPWLYSTWIYDTVKIEKRRREYQDSIQSWNEARTRLAVKLETLLLEWKGSACPMN</sequence>
<gene>
    <name evidence="3" type="ORF">AALO17_26370</name>
</gene>
<organism evidence="3 4">
    <name type="scientific">Faecalibaculum rodentium</name>
    <dbReference type="NCBI Taxonomy" id="1702221"/>
    <lineage>
        <taxon>Bacteria</taxon>
        <taxon>Bacillati</taxon>
        <taxon>Bacillota</taxon>
        <taxon>Erysipelotrichia</taxon>
        <taxon>Erysipelotrichales</taxon>
        <taxon>Erysipelotrichaceae</taxon>
        <taxon>Faecalibaculum</taxon>
    </lineage>
</organism>
<dbReference type="GeneID" id="78479123"/>
<protein>
    <recommendedName>
        <fullName evidence="5">J domain-containing protein</fullName>
    </recommendedName>
</protein>
<dbReference type="EMBL" id="CP011391">
    <property type="protein sequence ID" value="AMK55771.1"/>
    <property type="molecule type" value="Genomic_DNA"/>
</dbReference>
<dbReference type="RefSeq" id="WP_067559774.1">
    <property type="nucleotide sequence ID" value="NZ_CAMTBT010000057.1"/>
</dbReference>
<dbReference type="GO" id="GO:0006260">
    <property type="term" value="P:DNA replication"/>
    <property type="evidence" value="ECO:0007669"/>
    <property type="project" value="UniProtKB-KW"/>
</dbReference>
<reference evidence="3 4" key="1">
    <citation type="journal article" date="2016" name="Gut Pathog.">
        <title>Whole genome sequencing of "Faecalibaculum rodentium" ALO17, isolated from C57BL/6J laboratory mouse feces.</title>
        <authorList>
            <person name="Lim S."/>
            <person name="Chang D.H."/>
            <person name="Ahn S."/>
            <person name="Kim B.C."/>
        </authorList>
    </citation>
    <scope>NUCLEOTIDE SEQUENCE [LARGE SCALE GENOMIC DNA]</scope>
    <source>
        <strain evidence="3 4">Alo17</strain>
    </source>
</reference>
<name>A0A140DYP4_9FIRM</name>
<dbReference type="OrthoDB" id="2216447at2"/>
<accession>A0A140DYP4</accession>
<keyword evidence="4" id="KW-1185">Reference proteome</keyword>
<dbReference type="KEGG" id="fro:AALO17_26370"/>
<proteinExistence type="predicted"/>
<evidence type="ECO:0000313" key="3">
    <source>
        <dbReference type="EMBL" id="AMK55771.1"/>
    </source>
</evidence>